<dbReference type="GO" id="GO:0005737">
    <property type="term" value="C:cytoplasm"/>
    <property type="evidence" value="ECO:0007669"/>
    <property type="project" value="UniProtKB-SubCell"/>
</dbReference>
<dbReference type="InterPro" id="IPR013083">
    <property type="entry name" value="Znf_RING/FYVE/PHD"/>
</dbReference>
<feature type="domain" description="Zinc finger C3HC4 RING-type" evidence="7">
    <location>
        <begin position="227"/>
        <end position="263"/>
    </location>
</feature>
<dbReference type="SUPFAM" id="SSF57850">
    <property type="entry name" value="RING/U-box"/>
    <property type="match status" value="1"/>
</dbReference>
<evidence type="ECO:0000313" key="8">
    <source>
        <dbReference type="EMBL" id="CAG8506956.1"/>
    </source>
</evidence>
<dbReference type="PROSITE" id="PS00518">
    <property type="entry name" value="ZF_RING_1"/>
    <property type="match status" value="1"/>
</dbReference>
<dbReference type="GO" id="GO:0045944">
    <property type="term" value="P:positive regulation of transcription by RNA polymerase II"/>
    <property type="evidence" value="ECO:0007669"/>
    <property type="project" value="TreeGrafter"/>
</dbReference>
<dbReference type="Pfam" id="PF00097">
    <property type="entry name" value="zf-C3HC4"/>
    <property type="match status" value="1"/>
</dbReference>
<keyword evidence="5" id="KW-0862">Zinc</keyword>
<keyword evidence="2" id="KW-0963">Cytoplasm</keyword>
<evidence type="ECO:0000256" key="4">
    <source>
        <dbReference type="ARBA" id="ARBA00022771"/>
    </source>
</evidence>
<evidence type="ECO:0000313" key="9">
    <source>
        <dbReference type="Proteomes" id="UP000789739"/>
    </source>
</evidence>
<keyword evidence="3" id="KW-0479">Metal-binding</keyword>
<evidence type="ECO:0000256" key="3">
    <source>
        <dbReference type="ARBA" id="ARBA00022723"/>
    </source>
</evidence>
<evidence type="ECO:0000256" key="2">
    <source>
        <dbReference type="ARBA" id="ARBA00022490"/>
    </source>
</evidence>
<feature type="compositionally biased region" description="Polar residues" evidence="6">
    <location>
        <begin position="1"/>
        <end position="40"/>
    </location>
</feature>
<feature type="region of interest" description="Disordered" evidence="6">
    <location>
        <begin position="650"/>
        <end position="686"/>
    </location>
</feature>
<dbReference type="PANTHER" id="PTHR12983">
    <property type="entry name" value="RING FINGER 10 FAMILY MEMBER"/>
    <property type="match status" value="1"/>
</dbReference>
<dbReference type="EMBL" id="CAJVPI010000243">
    <property type="protein sequence ID" value="CAG8506956.1"/>
    <property type="molecule type" value="Genomic_DNA"/>
</dbReference>
<protein>
    <submittedName>
        <fullName evidence="8">7411_t:CDS:1</fullName>
    </submittedName>
</protein>
<reference evidence="8" key="1">
    <citation type="submission" date="2021-06" db="EMBL/GenBank/DDBJ databases">
        <authorList>
            <person name="Kallberg Y."/>
            <person name="Tangrot J."/>
            <person name="Rosling A."/>
        </authorList>
    </citation>
    <scope>NUCLEOTIDE SEQUENCE</scope>
    <source>
        <strain evidence="8">BR232B</strain>
    </source>
</reference>
<keyword evidence="4" id="KW-0863">Zinc-finger</keyword>
<evidence type="ECO:0000259" key="7">
    <source>
        <dbReference type="Pfam" id="PF00097"/>
    </source>
</evidence>
<proteinExistence type="predicted"/>
<dbReference type="PANTHER" id="PTHR12983:SF9">
    <property type="entry name" value="E3 UBIQUITIN-PROTEIN LIGASE RNF10"/>
    <property type="match status" value="1"/>
</dbReference>
<comment type="subcellular location">
    <subcellularLocation>
        <location evidence="1">Cytoplasm</location>
    </subcellularLocation>
</comment>
<evidence type="ECO:0000256" key="1">
    <source>
        <dbReference type="ARBA" id="ARBA00004496"/>
    </source>
</evidence>
<dbReference type="Proteomes" id="UP000789739">
    <property type="component" value="Unassembled WGS sequence"/>
</dbReference>
<dbReference type="GO" id="GO:0000976">
    <property type="term" value="F:transcription cis-regulatory region binding"/>
    <property type="evidence" value="ECO:0007669"/>
    <property type="project" value="TreeGrafter"/>
</dbReference>
<accession>A0A9N8ZT01</accession>
<dbReference type="InterPro" id="IPR018957">
    <property type="entry name" value="Znf_C3HC4_RING-type"/>
</dbReference>
<feature type="region of interest" description="Disordered" evidence="6">
    <location>
        <begin position="1"/>
        <end position="98"/>
    </location>
</feature>
<evidence type="ECO:0000256" key="5">
    <source>
        <dbReference type="ARBA" id="ARBA00022833"/>
    </source>
</evidence>
<feature type="compositionally biased region" description="Polar residues" evidence="6">
    <location>
        <begin position="79"/>
        <end position="88"/>
    </location>
</feature>
<evidence type="ECO:0000256" key="6">
    <source>
        <dbReference type="SAM" id="MobiDB-lite"/>
    </source>
</evidence>
<dbReference type="InterPro" id="IPR017907">
    <property type="entry name" value="Znf_RING_CS"/>
</dbReference>
<dbReference type="OrthoDB" id="302966at2759"/>
<comment type="caution">
    <text evidence="8">The sequence shown here is derived from an EMBL/GenBank/DDBJ whole genome shotgun (WGS) entry which is preliminary data.</text>
</comment>
<feature type="compositionally biased region" description="Polar residues" evidence="6">
    <location>
        <begin position="48"/>
        <end position="71"/>
    </location>
</feature>
<dbReference type="GO" id="GO:0008270">
    <property type="term" value="F:zinc ion binding"/>
    <property type="evidence" value="ECO:0007669"/>
    <property type="project" value="UniProtKB-KW"/>
</dbReference>
<organism evidence="8 9">
    <name type="scientific">Paraglomus brasilianum</name>
    <dbReference type="NCBI Taxonomy" id="144538"/>
    <lineage>
        <taxon>Eukaryota</taxon>
        <taxon>Fungi</taxon>
        <taxon>Fungi incertae sedis</taxon>
        <taxon>Mucoromycota</taxon>
        <taxon>Glomeromycotina</taxon>
        <taxon>Glomeromycetes</taxon>
        <taxon>Paraglomerales</taxon>
        <taxon>Paraglomeraceae</taxon>
        <taxon>Paraglomus</taxon>
    </lineage>
</organism>
<sequence>MNANAPTFIPQNATVRTGASTSSSCGRRSPGHTYSQSRSSHPPENRKSSGSPRDSYQSDQSVARLNNGNKRSNPHRKNNGSSRYNQRSFPAAREKQKNNSFDYELNGIPSTDDNAVSSSSVQEVATAMSDMTIANDDPAIYGVPDRKGRISLNHLLRFSFPERQQSPAMLPRRHRPSNYQPYNKERFVNANFRFLVKSTGDYTVYQVDPDILLNWSDIEQVQPAAARITKCGHSYCLSCIIHYLQLIVDEEKPNRKWRKCPICWDAIYARDLKSVRFWIIEDLKRPGNGKPAESAITMRLIYRSMNSTMALPRTSTWPSRENDNATESLPWHFTPNALAFAKMMLASAAYMETEYHRDLRELDEILEEAKNLNYQEEIPFIEMAIVTVQDQLDLPQKPTPASVTDLEKRIHDLTESINVKNVAEELKVEGGTGYWDDTKSVARGIKAGGKVQEAISNEGYGNYSLQSPDYWIQTVPNTVSEDDIPAFLPDEFREKAHIATQEPTHEPTDNFAATKTNVGNTRDSVYHFYQAGDGQRVYLYPLDIRILKYEFGSFENFPNTITLPVVGVQESTMTEDLRKRFKYLNHLPLSCDVTFIEVDLTDIVSKATLQVFKKELDQREHRRKEKFRIEQKQQRKAVGERKFNEEDYDFSFQPLPSERNNPRGEISDSESSSSGNPVASRVEYDGPRTVWGTPAVSFADVTRGRGSEEDDYVFYDFQEEEVYFGKKQKKKKLVLMSTNGNRRQ</sequence>
<dbReference type="Gene3D" id="3.30.40.10">
    <property type="entry name" value="Zinc/RING finger domain, C3HC4 (zinc finger)"/>
    <property type="match status" value="1"/>
</dbReference>
<gene>
    <name evidence="8" type="ORF">PBRASI_LOCUS2907</name>
</gene>
<name>A0A9N8ZT01_9GLOM</name>
<keyword evidence="9" id="KW-1185">Reference proteome</keyword>
<dbReference type="InterPro" id="IPR039739">
    <property type="entry name" value="MAG2/RNF10"/>
</dbReference>
<dbReference type="AlphaFoldDB" id="A0A9N8ZT01"/>